<feature type="region of interest" description="Disordered" evidence="1">
    <location>
        <begin position="200"/>
        <end position="222"/>
    </location>
</feature>
<dbReference type="KEGG" id="mkn:MKAN_03230"/>
<reference evidence="3 4" key="1">
    <citation type="submission" date="2013-10" db="EMBL/GenBank/DDBJ databases">
        <title>Genome sequence of Mycobacterium kansasii.</title>
        <authorList>
            <consortium name="McGill University Mycobacterium genome consortium"/>
            <person name="Veyrier F.J."/>
            <person name="Behr M.A."/>
        </authorList>
    </citation>
    <scope>NUCLEOTIDE SEQUENCE [LARGE SCALE GENOMIC DNA]</scope>
    <source>
        <strain evidence="3 4">ATCC 12478</strain>
    </source>
</reference>
<sequence length="584" mass="61136">MADGHRIGGVMLDLLIRDAEIVDGTGAPAHHGDVGVRDGRIVTVGEADDSAAKTVDAQGLTLAPGFVDLHTHYDAQLFWDPTASPSVQHGVTTVFGGNCGFTLAPAAADQHDYLTRMLARVEGMPLDALRAGLDWGWASFGDWLDRLEGRIAVNAGFLVGHSALRLAAMGHDAVGGQATPAQIETMVAVLHDALNAGALGLSTSQSPTHNDGSGQPVPSRSASRDELMALASGVRDHPGTTLEAILPGCLSGFTDDDIALLTDMSVAADRPLNWNLLGVSAANPAGHEKQLRAYDVAAERGGRVVALTLPHGMKIRLSFLSGFVLDGLPGWRDTMHLPVPQRLAALAEPAVRRRLAEGAAAKEAGLLRGLAQWDRLVIVETFAPENADATGRSVGEVAAARGGEPFDTLLDIVIADELRTGLSPPLTGDDAADWRARAQVWRHPGAVIGGSDAGAHLDMMCGAIYTTSLLGKGVREHRVVTLEEAVRLITDVPARFYGLTQRGRIAPGWHADLVLFDPATVGHGPERTRYDLPAGAPRLVADARGISSVLVGGVEVCHDGVATGALPGTVLRSGRDTETVSAHG</sequence>
<feature type="compositionally biased region" description="Polar residues" evidence="1">
    <location>
        <begin position="201"/>
        <end position="221"/>
    </location>
</feature>
<dbReference type="PANTHER" id="PTHR11647">
    <property type="entry name" value="HYDRANTOINASE/DIHYDROPYRIMIDINASE FAMILY MEMBER"/>
    <property type="match status" value="1"/>
</dbReference>
<dbReference type="AlphaFoldDB" id="U5WJT3"/>
<feature type="domain" description="Amidohydrolase 3" evidence="2">
    <location>
        <begin position="53"/>
        <end position="555"/>
    </location>
</feature>
<name>U5WJT3_MYCKA</name>
<evidence type="ECO:0000259" key="2">
    <source>
        <dbReference type="Pfam" id="PF07969"/>
    </source>
</evidence>
<dbReference type="Pfam" id="PF07969">
    <property type="entry name" value="Amidohydro_3"/>
    <property type="match status" value="1"/>
</dbReference>
<proteinExistence type="predicted"/>
<dbReference type="SUPFAM" id="SSF51556">
    <property type="entry name" value="Metallo-dependent hydrolases"/>
    <property type="match status" value="1"/>
</dbReference>
<protein>
    <submittedName>
        <fullName evidence="3">Aminoacylase</fullName>
    </submittedName>
</protein>
<dbReference type="Gene3D" id="3.20.20.140">
    <property type="entry name" value="Metal-dependent hydrolases"/>
    <property type="match status" value="2"/>
</dbReference>
<dbReference type="Gene3D" id="2.30.40.10">
    <property type="entry name" value="Urease, subunit C, domain 1"/>
    <property type="match status" value="1"/>
</dbReference>
<dbReference type="eggNOG" id="COG3653">
    <property type="taxonomic scope" value="Bacteria"/>
</dbReference>
<evidence type="ECO:0000313" key="4">
    <source>
        <dbReference type="Proteomes" id="UP000017786"/>
    </source>
</evidence>
<dbReference type="InterPro" id="IPR013108">
    <property type="entry name" value="Amidohydro_3"/>
</dbReference>
<dbReference type="GO" id="GO:0005829">
    <property type="term" value="C:cytosol"/>
    <property type="evidence" value="ECO:0007669"/>
    <property type="project" value="TreeGrafter"/>
</dbReference>
<organism evidence="3 4">
    <name type="scientific">Mycobacterium kansasii ATCC 12478</name>
    <dbReference type="NCBI Taxonomy" id="557599"/>
    <lineage>
        <taxon>Bacteria</taxon>
        <taxon>Bacillati</taxon>
        <taxon>Actinomycetota</taxon>
        <taxon>Actinomycetes</taxon>
        <taxon>Mycobacteriales</taxon>
        <taxon>Mycobacteriaceae</taxon>
        <taxon>Mycobacterium</taxon>
    </lineage>
</organism>
<dbReference type="PANTHER" id="PTHR11647:SF1">
    <property type="entry name" value="COLLAPSIN RESPONSE MEDIATOR PROTEIN"/>
    <property type="match status" value="1"/>
</dbReference>
<dbReference type="InterPro" id="IPR032466">
    <property type="entry name" value="Metal_Hydrolase"/>
</dbReference>
<dbReference type="Proteomes" id="UP000017786">
    <property type="component" value="Chromosome"/>
</dbReference>
<gene>
    <name evidence="3" type="ORF">MKAN_03230</name>
</gene>
<evidence type="ECO:0000256" key="1">
    <source>
        <dbReference type="SAM" id="MobiDB-lite"/>
    </source>
</evidence>
<dbReference type="InterPro" id="IPR011059">
    <property type="entry name" value="Metal-dep_hydrolase_composite"/>
</dbReference>
<evidence type="ECO:0000313" key="3">
    <source>
        <dbReference type="EMBL" id="AGZ49414.1"/>
    </source>
</evidence>
<dbReference type="SUPFAM" id="SSF51338">
    <property type="entry name" value="Composite domain of metallo-dependent hydrolases"/>
    <property type="match status" value="1"/>
</dbReference>
<accession>U5WJT3</accession>
<dbReference type="GO" id="GO:0016812">
    <property type="term" value="F:hydrolase activity, acting on carbon-nitrogen (but not peptide) bonds, in cyclic amides"/>
    <property type="evidence" value="ECO:0007669"/>
    <property type="project" value="TreeGrafter"/>
</dbReference>
<dbReference type="HOGENOM" id="CLU_016107_2_1_11"/>
<dbReference type="EMBL" id="CP006835">
    <property type="protein sequence ID" value="AGZ49414.1"/>
    <property type="molecule type" value="Genomic_DNA"/>
</dbReference>
<dbReference type="InterPro" id="IPR050378">
    <property type="entry name" value="Metallo-dep_Hydrolases_sf"/>
</dbReference>